<evidence type="ECO:0000313" key="12">
    <source>
        <dbReference type="Proteomes" id="UP000093514"/>
    </source>
</evidence>
<evidence type="ECO:0000259" key="10">
    <source>
        <dbReference type="Pfam" id="PF13807"/>
    </source>
</evidence>
<feature type="transmembrane region" description="Helical" evidence="8">
    <location>
        <begin position="25"/>
        <end position="46"/>
    </location>
</feature>
<evidence type="ECO:0000256" key="5">
    <source>
        <dbReference type="ARBA" id="ARBA00022989"/>
    </source>
</evidence>
<dbReference type="InterPro" id="IPR032807">
    <property type="entry name" value="GNVR"/>
</dbReference>
<dbReference type="InterPro" id="IPR050445">
    <property type="entry name" value="Bact_polysacc_biosynth/exp"/>
</dbReference>
<dbReference type="Pfam" id="PF02706">
    <property type="entry name" value="Wzz"/>
    <property type="match status" value="1"/>
</dbReference>
<evidence type="ECO:0000256" key="4">
    <source>
        <dbReference type="ARBA" id="ARBA00022692"/>
    </source>
</evidence>
<dbReference type="AlphaFoldDB" id="A0A1C0A610"/>
<organism evidence="11 12">
    <name type="scientific">Orenia metallireducens</name>
    <dbReference type="NCBI Taxonomy" id="1413210"/>
    <lineage>
        <taxon>Bacteria</taxon>
        <taxon>Bacillati</taxon>
        <taxon>Bacillota</taxon>
        <taxon>Clostridia</taxon>
        <taxon>Halanaerobiales</taxon>
        <taxon>Halobacteroidaceae</taxon>
        <taxon>Orenia</taxon>
    </lineage>
</organism>
<dbReference type="GO" id="GO:0005886">
    <property type="term" value="C:plasma membrane"/>
    <property type="evidence" value="ECO:0007669"/>
    <property type="project" value="UniProtKB-SubCell"/>
</dbReference>
<dbReference type="EMBL" id="LWDV01000010">
    <property type="protein sequence ID" value="OCL25580.1"/>
    <property type="molecule type" value="Genomic_DNA"/>
</dbReference>
<dbReference type="PANTHER" id="PTHR32309:SF13">
    <property type="entry name" value="FERRIC ENTEROBACTIN TRANSPORT PROTEIN FEPE"/>
    <property type="match status" value="1"/>
</dbReference>
<evidence type="ECO:0000256" key="8">
    <source>
        <dbReference type="SAM" id="Phobius"/>
    </source>
</evidence>
<keyword evidence="6 8" id="KW-0472">Membrane</keyword>
<feature type="domain" description="Tyrosine-protein kinase G-rich" evidence="10">
    <location>
        <begin position="367"/>
        <end position="440"/>
    </location>
</feature>
<comment type="caution">
    <text evidence="11">The sequence shown here is derived from an EMBL/GenBank/DDBJ whole genome shotgun (WGS) entry which is preliminary data.</text>
</comment>
<dbReference type="Proteomes" id="UP000093514">
    <property type="component" value="Unassembled WGS sequence"/>
</dbReference>
<evidence type="ECO:0008006" key="13">
    <source>
        <dbReference type="Google" id="ProtNLM"/>
    </source>
</evidence>
<feature type="coiled-coil region" evidence="7">
    <location>
        <begin position="177"/>
        <end position="373"/>
    </location>
</feature>
<sequence>MEQFEQDMIEIDLREYFSIIWHRKWFVIGAMVIALLASYFISINITKIYQSSTLVMVKEDNGMENLFSEQLSFGMGKNDKVGTYTEILQSRRILTKVIEKLDLRDLETGELISIKELREMISISGGENNLITITVNYSDAEMARNIANTIVEEFMEENREMNSVELKGADKFITEQLAKTESKLIELEDRLLNYKEEHGVILPSEQGKVTLEKLTEVETAKAKAEVELKQSEVSLAEVSKKLAEEDKEITSTKVITDNPIVKNHQQQLANLEVELAGLKESYTDKHPKILELEKKREEIKNRLEEAVTEIVSSKTKTINPLYSSLKSNVISLQTNIIATASQLKTYQAQINQIKEELSALPEKELALARLQRESKVTESIYTMLRQKKEETQIQEAMKTSDIIVVDPAIASELPIKPNVKLNMVVAMMLAIFVAVGVIFLIEYLDTTIKDESDVERLTGLPVLGMTPHLDMIDHSQGYGRGE</sequence>
<comment type="similarity">
    <text evidence="2">Belongs to the CpsC/CapA family.</text>
</comment>
<reference evidence="12" key="1">
    <citation type="submission" date="2016-07" db="EMBL/GenBank/DDBJ databases">
        <authorList>
            <person name="Florea S."/>
            <person name="Webb J.S."/>
            <person name="Jaromczyk J."/>
            <person name="Schardl C.L."/>
        </authorList>
    </citation>
    <scope>NUCLEOTIDE SEQUENCE [LARGE SCALE GENOMIC DNA]</scope>
    <source>
        <strain evidence="12">Z6</strain>
    </source>
</reference>
<dbReference type="PANTHER" id="PTHR32309">
    <property type="entry name" value="TYROSINE-PROTEIN KINASE"/>
    <property type="match status" value="1"/>
</dbReference>
<dbReference type="GO" id="GO:0004713">
    <property type="term" value="F:protein tyrosine kinase activity"/>
    <property type="evidence" value="ECO:0007669"/>
    <property type="project" value="TreeGrafter"/>
</dbReference>
<keyword evidence="7" id="KW-0175">Coiled coil</keyword>
<comment type="subcellular location">
    <subcellularLocation>
        <location evidence="1">Cell membrane</location>
        <topology evidence="1">Multi-pass membrane protein</topology>
    </subcellularLocation>
</comment>
<reference evidence="11 12" key="2">
    <citation type="submission" date="2016-08" db="EMBL/GenBank/DDBJ databases">
        <title>Orenia metallireducens sp. nov. strain Z6, a Novel Metal-reducing Firmicute from the Deep Subsurface.</title>
        <authorList>
            <person name="Maxim B.I."/>
            <person name="Kenneth K."/>
            <person name="Flynn T.M."/>
            <person name="Oloughlin E.J."/>
            <person name="Locke R.A."/>
            <person name="Weber J.R."/>
            <person name="Egan S.M."/>
            <person name="Mackie R.I."/>
            <person name="Cann I.K."/>
        </authorList>
    </citation>
    <scope>NUCLEOTIDE SEQUENCE [LARGE SCALE GENOMIC DNA]</scope>
    <source>
        <strain evidence="11 12">Z6</strain>
    </source>
</reference>
<dbReference type="RefSeq" id="WP_068719492.1">
    <property type="nucleotide sequence ID" value="NZ_LWDV01000010.1"/>
</dbReference>
<evidence type="ECO:0000313" key="11">
    <source>
        <dbReference type="EMBL" id="OCL25580.1"/>
    </source>
</evidence>
<gene>
    <name evidence="11" type="ORF">U472_14715</name>
</gene>
<evidence type="ECO:0000256" key="3">
    <source>
        <dbReference type="ARBA" id="ARBA00022475"/>
    </source>
</evidence>
<evidence type="ECO:0000256" key="6">
    <source>
        <dbReference type="ARBA" id="ARBA00023136"/>
    </source>
</evidence>
<protein>
    <recommendedName>
        <fullName evidence="13">Lipopolysaccharide biosynthesis protein</fullName>
    </recommendedName>
</protein>
<evidence type="ECO:0000256" key="2">
    <source>
        <dbReference type="ARBA" id="ARBA00006683"/>
    </source>
</evidence>
<dbReference type="Pfam" id="PF13807">
    <property type="entry name" value="GNVR"/>
    <property type="match status" value="1"/>
</dbReference>
<keyword evidence="3" id="KW-1003">Cell membrane</keyword>
<keyword evidence="5 8" id="KW-1133">Transmembrane helix</keyword>
<accession>A0A1C0A610</accession>
<feature type="domain" description="Polysaccharide chain length determinant N-terminal" evidence="9">
    <location>
        <begin position="10"/>
        <end position="101"/>
    </location>
</feature>
<name>A0A1C0A610_9FIRM</name>
<evidence type="ECO:0000256" key="1">
    <source>
        <dbReference type="ARBA" id="ARBA00004651"/>
    </source>
</evidence>
<evidence type="ECO:0000256" key="7">
    <source>
        <dbReference type="SAM" id="Coils"/>
    </source>
</evidence>
<keyword evidence="12" id="KW-1185">Reference proteome</keyword>
<dbReference type="OrthoDB" id="2360475at2"/>
<proteinExistence type="inferred from homology"/>
<dbReference type="InterPro" id="IPR003856">
    <property type="entry name" value="LPS_length_determ_N"/>
</dbReference>
<feature type="transmembrane region" description="Helical" evidence="8">
    <location>
        <begin position="421"/>
        <end position="441"/>
    </location>
</feature>
<keyword evidence="4 8" id="KW-0812">Transmembrane</keyword>
<evidence type="ECO:0000259" key="9">
    <source>
        <dbReference type="Pfam" id="PF02706"/>
    </source>
</evidence>